<reference evidence="5" key="1">
    <citation type="journal article" date="2009" name="Environ. Microbiol.">
        <title>Contribution of mobile genetic elements to Desulfovibrio vulgaris genome plasticity.</title>
        <authorList>
            <person name="Walker C.B."/>
            <person name="Stolyar S."/>
            <person name="Chivian D."/>
            <person name="Pinel N."/>
            <person name="Gabster J.A."/>
            <person name="Dehal P.S."/>
            <person name="He Z."/>
            <person name="Yang Z.K."/>
            <person name="Yen H.C."/>
            <person name="Zhou J."/>
            <person name="Wall J.D."/>
            <person name="Hazen T.C."/>
            <person name="Arkin A.P."/>
            <person name="Stahl D.A."/>
        </authorList>
    </citation>
    <scope>NUCLEOTIDE SEQUENCE [LARGE SCALE GENOMIC DNA]</scope>
    <source>
        <strain evidence="5">DP4</strain>
    </source>
</reference>
<dbReference type="SUPFAM" id="SSF46785">
    <property type="entry name" value="Winged helix' DNA-binding domain"/>
    <property type="match status" value="1"/>
</dbReference>
<dbReference type="SUPFAM" id="SSF55681">
    <property type="entry name" value="Class II aaRS and biotin synthetases"/>
    <property type="match status" value="1"/>
</dbReference>
<gene>
    <name evidence="2" type="primary">birA</name>
    <name evidence="4" type="ordered locus">Dvul_0691</name>
</gene>
<dbReference type="Gene3D" id="2.30.30.100">
    <property type="match status" value="1"/>
</dbReference>
<dbReference type="InterPro" id="IPR004408">
    <property type="entry name" value="Biotin_CoA_COase_ligase"/>
</dbReference>
<feature type="DNA-binding region" description="H-T-H motif" evidence="2">
    <location>
        <begin position="26"/>
        <end position="45"/>
    </location>
</feature>
<dbReference type="RefSeq" id="WP_011791776.1">
    <property type="nucleotide sequence ID" value="NC_008751.1"/>
</dbReference>
<sequence length="330" mass="35352">MDDRGRNGTRRRVLERLFEADGWCSGEELSRELGVSRAAVGKHVRALRAAGYVIEAVTRRGYRLDRTTAPFEAAEVLRGLATEVFGKVGLHWHESTDSTNRDAVALAVGGACEGTVVMAAQQLAGRGRTGRPWVSPQGGVYVSLVLRPRLSPQAAPLVTLMTAVAAAEAVEAVTGLMPEVKWPNDLLMAGRKVCGNLTEVGLVADMVDWVVTGVGVNVSTPAEALVDAGVAATSLQTECGRPVARADVARAFLERAEHWYGALREGDTGAVITRWKELSDIVGRHLRVRHGDELVEGRVADMTPEGWLCILGGNGTLHRLHAGDVIDSRV</sequence>
<evidence type="ECO:0000313" key="4">
    <source>
        <dbReference type="EMBL" id="ABM27714.1"/>
    </source>
</evidence>
<accession>A0A0H3A8B6</accession>
<dbReference type="InterPro" id="IPR036390">
    <property type="entry name" value="WH_DNA-bd_sf"/>
</dbReference>
<dbReference type="HAMAP" id="MF_00978">
    <property type="entry name" value="Bifunct_BirA"/>
    <property type="match status" value="1"/>
</dbReference>
<keyword evidence="2" id="KW-0092">Biotin</keyword>
<feature type="binding site" evidence="2">
    <location>
        <begin position="98"/>
        <end position="100"/>
    </location>
    <ligand>
        <name>biotin</name>
        <dbReference type="ChEBI" id="CHEBI:57586"/>
    </ligand>
</feature>
<dbReference type="GO" id="GO:0005524">
    <property type="term" value="F:ATP binding"/>
    <property type="evidence" value="ECO:0007669"/>
    <property type="project" value="UniProtKB-UniRule"/>
</dbReference>
<evidence type="ECO:0000256" key="2">
    <source>
        <dbReference type="HAMAP-Rule" id="MF_00978"/>
    </source>
</evidence>
<comment type="function">
    <text evidence="2">Acts both as a biotin--[acetyl-CoA-carboxylase] ligase and a repressor.</text>
</comment>
<dbReference type="PANTHER" id="PTHR12835">
    <property type="entry name" value="BIOTIN PROTEIN LIGASE"/>
    <property type="match status" value="1"/>
</dbReference>
<dbReference type="GO" id="GO:0003677">
    <property type="term" value="F:DNA binding"/>
    <property type="evidence" value="ECO:0007669"/>
    <property type="project" value="UniProtKB-UniRule"/>
</dbReference>
<dbReference type="GO" id="GO:0003700">
    <property type="term" value="F:DNA-binding transcription factor activity"/>
    <property type="evidence" value="ECO:0007669"/>
    <property type="project" value="InterPro"/>
</dbReference>
<dbReference type="PROSITE" id="PS51733">
    <property type="entry name" value="BPL_LPL_CATALYTIC"/>
    <property type="match status" value="1"/>
</dbReference>
<dbReference type="InterPro" id="IPR013196">
    <property type="entry name" value="HTH_11"/>
</dbReference>
<keyword evidence="2" id="KW-0805">Transcription regulation</keyword>
<evidence type="ECO:0000313" key="5">
    <source>
        <dbReference type="Proteomes" id="UP000009173"/>
    </source>
</evidence>
<dbReference type="SUPFAM" id="SSF50037">
    <property type="entry name" value="C-terminal domain of transcriptional repressors"/>
    <property type="match status" value="1"/>
</dbReference>
<dbReference type="HOGENOM" id="CLU_051096_0_0_7"/>
<dbReference type="Proteomes" id="UP000009173">
    <property type="component" value="Chromosome"/>
</dbReference>
<dbReference type="NCBIfam" id="TIGR00121">
    <property type="entry name" value="birA_ligase"/>
    <property type="match status" value="1"/>
</dbReference>
<keyword evidence="2" id="KW-0238">DNA-binding</keyword>
<dbReference type="SMART" id="SM00418">
    <property type="entry name" value="HTH_ARSR"/>
    <property type="match status" value="1"/>
</dbReference>
<dbReference type="InterPro" id="IPR030855">
    <property type="entry name" value="Bifunct_BirA"/>
</dbReference>
<dbReference type="InterPro" id="IPR001845">
    <property type="entry name" value="HTH_ArsR_DNA-bd_dom"/>
</dbReference>
<dbReference type="Pfam" id="PF08279">
    <property type="entry name" value="HTH_11"/>
    <property type="match status" value="1"/>
</dbReference>
<dbReference type="KEGG" id="dvl:Dvul_0691"/>
<dbReference type="GO" id="GO:0004077">
    <property type="term" value="F:biotin--[biotin carboxyl-carrier protein] ligase activity"/>
    <property type="evidence" value="ECO:0007669"/>
    <property type="project" value="UniProtKB-UniRule"/>
</dbReference>
<proteinExistence type="inferred from homology"/>
<keyword evidence="2" id="KW-0067">ATP-binding</keyword>
<dbReference type="InterPro" id="IPR036388">
    <property type="entry name" value="WH-like_DNA-bd_sf"/>
</dbReference>
<dbReference type="CDD" id="cd00090">
    <property type="entry name" value="HTH_ARSR"/>
    <property type="match status" value="1"/>
</dbReference>
<protein>
    <recommendedName>
        <fullName evidence="2">Bifunctional ligase/repressor BirA</fullName>
    </recommendedName>
    <alternativeName>
        <fullName evidence="2">Biotin--[acetyl-CoA-carboxylase] ligase</fullName>
        <ecNumber evidence="2">6.3.4.15</ecNumber>
    </alternativeName>
    <alternativeName>
        <fullName evidence="2">Biotin--protein ligase</fullName>
    </alternativeName>
    <alternativeName>
        <fullName evidence="2">Biotin-[acetyl-CoA carboxylase] synthetase</fullName>
    </alternativeName>
</protein>
<dbReference type="EMBL" id="CP000527">
    <property type="protein sequence ID" value="ABM27714.1"/>
    <property type="molecule type" value="Genomic_DNA"/>
</dbReference>
<keyword evidence="2" id="KW-0678">Repressor</keyword>
<keyword evidence="1 2" id="KW-0436">Ligase</keyword>
<evidence type="ECO:0000256" key="1">
    <source>
        <dbReference type="ARBA" id="ARBA00022598"/>
    </source>
</evidence>
<dbReference type="Gene3D" id="1.10.10.10">
    <property type="entry name" value="Winged helix-like DNA-binding domain superfamily/Winged helix DNA-binding domain"/>
    <property type="match status" value="1"/>
</dbReference>
<comment type="catalytic activity">
    <reaction evidence="2">
        <text>biotin + L-lysyl-[protein] + ATP = N(6)-biotinyl-L-lysyl-[protein] + AMP + diphosphate + H(+)</text>
        <dbReference type="Rhea" id="RHEA:11756"/>
        <dbReference type="Rhea" id="RHEA-COMP:9752"/>
        <dbReference type="Rhea" id="RHEA-COMP:10505"/>
        <dbReference type="ChEBI" id="CHEBI:15378"/>
        <dbReference type="ChEBI" id="CHEBI:29969"/>
        <dbReference type="ChEBI" id="CHEBI:30616"/>
        <dbReference type="ChEBI" id="CHEBI:33019"/>
        <dbReference type="ChEBI" id="CHEBI:57586"/>
        <dbReference type="ChEBI" id="CHEBI:83144"/>
        <dbReference type="ChEBI" id="CHEBI:456215"/>
        <dbReference type="EC" id="6.3.4.15"/>
    </reaction>
</comment>
<dbReference type="GO" id="GO:0005737">
    <property type="term" value="C:cytoplasm"/>
    <property type="evidence" value="ECO:0007669"/>
    <property type="project" value="TreeGrafter"/>
</dbReference>
<feature type="binding site" evidence="2">
    <location>
        <position position="192"/>
    </location>
    <ligand>
        <name>biotin</name>
        <dbReference type="ChEBI" id="CHEBI:57586"/>
    </ligand>
</feature>
<dbReference type="AlphaFoldDB" id="A0A0H3A8B6"/>
<evidence type="ECO:0000259" key="3">
    <source>
        <dbReference type="PROSITE" id="PS51733"/>
    </source>
</evidence>
<dbReference type="PANTHER" id="PTHR12835:SF5">
    <property type="entry name" value="BIOTIN--PROTEIN LIGASE"/>
    <property type="match status" value="1"/>
</dbReference>
<dbReference type="Gene3D" id="3.30.930.10">
    <property type="entry name" value="Bira Bifunctional Protein, Domain 2"/>
    <property type="match status" value="1"/>
</dbReference>
<feature type="binding site" evidence="2">
    <location>
        <position position="122"/>
    </location>
    <ligand>
        <name>biotin</name>
        <dbReference type="ChEBI" id="CHEBI:57586"/>
    </ligand>
</feature>
<dbReference type="InterPro" id="IPR004143">
    <property type="entry name" value="BPL_LPL_catalytic"/>
</dbReference>
<dbReference type="InterPro" id="IPR008988">
    <property type="entry name" value="Transcriptional_repressor_C"/>
</dbReference>
<comment type="similarity">
    <text evidence="2">Belongs to the biotin--protein ligase family.</text>
</comment>
<feature type="binding site" evidence="2">
    <location>
        <begin position="126"/>
        <end position="128"/>
    </location>
    <ligand>
        <name>biotin</name>
        <dbReference type="ChEBI" id="CHEBI:57586"/>
    </ligand>
</feature>
<organism evidence="4 5">
    <name type="scientific">Nitratidesulfovibrio vulgaris (strain DP4)</name>
    <name type="common">Desulfovibrio vulgaris</name>
    <dbReference type="NCBI Taxonomy" id="391774"/>
    <lineage>
        <taxon>Bacteria</taxon>
        <taxon>Pseudomonadati</taxon>
        <taxon>Thermodesulfobacteriota</taxon>
        <taxon>Desulfovibrionia</taxon>
        <taxon>Desulfovibrionales</taxon>
        <taxon>Desulfovibrionaceae</taxon>
        <taxon>Nitratidesulfovibrio</taxon>
    </lineage>
</organism>
<name>A0A0H3A8B6_NITV4</name>
<keyword evidence="2" id="KW-0804">Transcription</keyword>
<dbReference type="EC" id="6.3.4.15" evidence="2"/>
<dbReference type="InterPro" id="IPR011991">
    <property type="entry name" value="ArsR-like_HTH"/>
</dbReference>
<keyword evidence="2" id="KW-0547">Nucleotide-binding</keyword>
<dbReference type="InterPro" id="IPR045864">
    <property type="entry name" value="aa-tRNA-synth_II/BPL/LPL"/>
</dbReference>
<feature type="domain" description="BPL/LPL catalytic" evidence="3">
    <location>
        <begin position="74"/>
        <end position="264"/>
    </location>
</feature>
<dbReference type="Pfam" id="PF03099">
    <property type="entry name" value="BPL_LplA_LipB"/>
    <property type="match status" value="1"/>
</dbReference>
<dbReference type="CDD" id="cd16442">
    <property type="entry name" value="BPL"/>
    <property type="match status" value="1"/>
</dbReference>